<evidence type="ECO:0000313" key="2">
    <source>
        <dbReference type="EMBL" id="KAH9369956.1"/>
    </source>
</evidence>
<sequence>MVKSRLDPTYPMLITGVMSLALSVLSLFLPETKGKHMPQTLQDGELFGADQSIWDFPCLGNKGSVPSFSSRGCGVTVLFTSHLFEGLALEIILLEHFVLKELHFL</sequence>
<gene>
    <name evidence="2" type="ORF">HPB48_001833</name>
</gene>
<feature type="transmembrane region" description="Helical" evidence="1">
    <location>
        <begin position="12"/>
        <end position="29"/>
    </location>
</feature>
<keyword evidence="1" id="KW-1133">Transmembrane helix</keyword>
<dbReference type="EMBL" id="JABSTR010000005">
    <property type="protein sequence ID" value="KAH9369956.1"/>
    <property type="molecule type" value="Genomic_DNA"/>
</dbReference>
<reference evidence="2 3" key="1">
    <citation type="journal article" date="2020" name="Cell">
        <title>Large-Scale Comparative Analyses of Tick Genomes Elucidate Their Genetic Diversity and Vector Capacities.</title>
        <authorList>
            <consortium name="Tick Genome and Microbiome Consortium (TIGMIC)"/>
            <person name="Jia N."/>
            <person name="Wang J."/>
            <person name="Shi W."/>
            <person name="Du L."/>
            <person name="Sun Y."/>
            <person name="Zhan W."/>
            <person name="Jiang J.F."/>
            <person name="Wang Q."/>
            <person name="Zhang B."/>
            <person name="Ji P."/>
            <person name="Bell-Sakyi L."/>
            <person name="Cui X.M."/>
            <person name="Yuan T.T."/>
            <person name="Jiang B.G."/>
            <person name="Yang W.F."/>
            <person name="Lam T.T."/>
            <person name="Chang Q.C."/>
            <person name="Ding S.J."/>
            <person name="Wang X.J."/>
            <person name="Zhu J.G."/>
            <person name="Ruan X.D."/>
            <person name="Zhao L."/>
            <person name="Wei J.T."/>
            <person name="Ye R.Z."/>
            <person name="Que T.C."/>
            <person name="Du C.H."/>
            <person name="Zhou Y.H."/>
            <person name="Cheng J.X."/>
            <person name="Dai P.F."/>
            <person name="Guo W.B."/>
            <person name="Han X.H."/>
            <person name="Huang E.J."/>
            <person name="Li L.F."/>
            <person name="Wei W."/>
            <person name="Gao Y.C."/>
            <person name="Liu J.Z."/>
            <person name="Shao H.Z."/>
            <person name="Wang X."/>
            <person name="Wang C.C."/>
            <person name="Yang T.C."/>
            <person name="Huo Q.B."/>
            <person name="Li W."/>
            <person name="Chen H.Y."/>
            <person name="Chen S.E."/>
            <person name="Zhou L.G."/>
            <person name="Ni X.B."/>
            <person name="Tian J.H."/>
            <person name="Sheng Y."/>
            <person name="Liu T."/>
            <person name="Pan Y.S."/>
            <person name="Xia L.Y."/>
            <person name="Li J."/>
            <person name="Zhao F."/>
            <person name="Cao W.C."/>
        </authorList>
    </citation>
    <scope>NUCLEOTIDE SEQUENCE [LARGE SCALE GENOMIC DNA]</scope>
    <source>
        <strain evidence="2">HaeL-2018</strain>
    </source>
</reference>
<dbReference type="OrthoDB" id="6884957at2759"/>
<name>A0A9J6G685_HAELO</name>
<keyword evidence="3" id="KW-1185">Reference proteome</keyword>
<comment type="caution">
    <text evidence="2">The sequence shown here is derived from an EMBL/GenBank/DDBJ whole genome shotgun (WGS) entry which is preliminary data.</text>
</comment>
<dbReference type="AlphaFoldDB" id="A0A9J6G685"/>
<evidence type="ECO:0000256" key="1">
    <source>
        <dbReference type="SAM" id="Phobius"/>
    </source>
</evidence>
<organism evidence="2 3">
    <name type="scientific">Haemaphysalis longicornis</name>
    <name type="common">Bush tick</name>
    <dbReference type="NCBI Taxonomy" id="44386"/>
    <lineage>
        <taxon>Eukaryota</taxon>
        <taxon>Metazoa</taxon>
        <taxon>Ecdysozoa</taxon>
        <taxon>Arthropoda</taxon>
        <taxon>Chelicerata</taxon>
        <taxon>Arachnida</taxon>
        <taxon>Acari</taxon>
        <taxon>Parasitiformes</taxon>
        <taxon>Ixodida</taxon>
        <taxon>Ixodoidea</taxon>
        <taxon>Ixodidae</taxon>
        <taxon>Haemaphysalinae</taxon>
        <taxon>Haemaphysalis</taxon>
    </lineage>
</organism>
<dbReference type="Proteomes" id="UP000821853">
    <property type="component" value="Chromosome 3"/>
</dbReference>
<evidence type="ECO:0000313" key="3">
    <source>
        <dbReference type="Proteomes" id="UP000821853"/>
    </source>
</evidence>
<keyword evidence="1" id="KW-0472">Membrane</keyword>
<dbReference type="VEuPathDB" id="VectorBase:HLOH_056770"/>
<accession>A0A9J6G685</accession>
<protein>
    <submittedName>
        <fullName evidence="2">Uncharacterized protein</fullName>
    </submittedName>
</protein>
<keyword evidence="1" id="KW-0812">Transmembrane</keyword>
<proteinExistence type="predicted"/>